<feature type="region of interest" description="Disordered" evidence="1">
    <location>
        <begin position="21"/>
        <end position="86"/>
    </location>
</feature>
<evidence type="ECO:0000313" key="4">
    <source>
        <dbReference type="Proteomes" id="UP001519305"/>
    </source>
</evidence>
<evidence type="ECO:0008006" key="5">
    <source>
        <dbReference type="Google" id="ProtNLM"/>
    </source>
</evidence>
<organism evidence="3 4">
    <name type="scientific">Corynebacterium freneyi</name>
    <dbReference type="NCBI Taxonomy" id="134034"/>
    <lineage>
        <taxon>Bacteria</taxon>
        <taxon>Bacillati</taxon>
        <taxon>Actinomycetota</taxon>
        <taxon>Actinomycetes</taxon>
        <taxon>Mycobacteriales</taxon>
        <taxon>Corynebacteriaceae</taxon>
        <taxon>Corynebacterium</taxon>
    </lineage>
</organism>
<dbReference type="Proteomes" id="UP001519305">
    <property type="component" value="Unassembled WGS sequence"/>
</dbReference>
<feature type="signal peptide" evidence="2">
    <location>
        <begin position="1"/>
        <end position="24"/>
    </location>
</feature>
<sequence>MNKKLPLGLLAAALLALPACSSDGAPVETVTETTIIESPDKPNPTRGDSSDDEQPASSSTAASTTTTRAGHMGYTGAPTGDPTPINKTIARCAKSSEGLYEQGTTWFTDGTSGWTQYCSDNFHDGPPPAYEPREPYTPPAENTPSPWVQGQIDWANCLESGKSEEQCRAELN</sequence>
<keyword evidence="2" id="KW-0732">Signal</keyword>
<evidence type="ECO:0000256" key="2">
    <source>
        <dbReference type="SAM" id="SignalP"/>
    </source>
</evidence>
<feature type="compositionally biased region" description="Low complexity" evidence="1">
    <location>
        <begin position="27"/>
        <end position="37"/>
    </location>
</feature>
<name>A0ABS4U9E3_9CORY</name>
<feature type="compositionally biased region" description="Low complexity" evidence="1">
    <location>
        <begin position="56"/>
        <end position="69"/>
    </location>
</feature>
<evidence type="ECO:0000256" key="1">
    <source>
        <dbReference type="SAM" id="MobiDB-lite"/>
    </source>
</evidence>
<accession>A0ABS4U9E3</accession>
<feature type="chain" id="PRO_5046385893" description="Secreted protein" evidence="2">
    <location>
        <begin position="25"/>
        <end position="172"/>
    </location>
</feature>
<gene>
    <name evidence="3" type="ORF">JOF33_001838</name>
</gene>
<proteinExistence type="predicted"/>
<reference evidence="3 4" key="1">
    <citation type="submission" date="2021-03" db="EMBL/GenBank/DDBJ databases">
        <title>Sequencing the genomes of 1000 actinobacteria strains.</title>
        <authorList>
            <person name="Klenk H.-P."/>
        </authorList>
    </citation>
    <scope>NUCLEOTIDE SEQUENCE [LARGE SCALE GENOMIC DNA]</scope>
    <source>
        <strain evidence="3 4">DSM 44506</strain>
    </source>
</reference>
<dbReference type="EMBL" id="JAGINY010000001">
    <property type="protein sequence ID" value="MBP2333139.1"/>
    <property type="molecule type" value="Genomic_DNA"/>
</dbReference>
<comment type="caution">
    <text evidence="3">The sequence shown here is derived from an EMBL/GenBank/DDBJ whole genome shotgun (WGS) entry which is preliminary data.</text>
</comment>
<dbReference type="RefSeq" id="WP_209654851.1">
    <property type="nucleotide sequence ID" value="NZ_CP047357.1"/>
</dbReference>
<feature type="compositionally biased region" description="Pro residues" evidence="1">
    <location>
        <begin position="125"/>
        <end position="138"/>
    </location>
</feature>
<keyword evidence="4" id="KW-1185">Reference proteome</keyword>
<protein>
    <recommendedName>
        <fullName evidence="5">Secreted protein</fullName>
    </recommendedName>
</protein>
<feature type="region of interest" description="Disordered" evidence="1">
    <location>
        <begin position="119"/>
        <end position="146"/>
    </location>
</feature>
<evidence type="ECO:0000313" key="3">
    <source>
        <dbReference type="EMBL" id="MBP2333139.1"/>
    </source>
</evidence>